<keyword evidence="4 8" id="KW-0479">Metal-binding</keyword>
<dbReference type="PhylomeDB" id="B8MKR6"/>
<keyword evidence="5" id="KW-0560">Oxidoreductase</keyword>
<evidence type="ECO:0000256" key="2">
    <source>
        <dbReference type="ARBA" id="ARBA00010617"/>
    </source>
</evidence>
<dbReference type="AlphaFoldDB" id="B8MKR6"/>
<name>B8MKR6_TALSN</name>
<dbReference type="STRING" id="441959.B8MKR6"/>
<accession>B8MKR6</accession>
<proteinExistence type="inferred from homology"/>
<dbReference type="EMBL" id="EQ962657">
    <property type="protein sequence ID" value="EED14915.1"/>
    <property type="molecule type" value="Genomic_DNA"/>
</dbReference>
<gene>
    <name evidence="9" type="ORF">TSTA_043850</name>
</gene>
<dbReference type="InParanoid" id="B8MKR6"/>
<keyword evidence="6 8" id="KW-0408">Iron</keyword>
<dbReference type="Pfam" id="PF00067">
    <property type="entry name" value="p450"/>
    <property type="match status" value="1"/>
</dbReference>
<dbReference type="Proteomes" id="UP000001745">
    <property type="component" value="Unassembled WGS sequence"/>
</dbReference>
<dbReference type="GO" id="GO:0004497">
    <property type="term" value="F:monooxygenase activity"/>
    <property type="evidence" value="ECO:0007669"/>
    <property type="project" value="UniProtKB-KW"/>
</dbReference>
<dbReference type="PANTHER" id="PTHR46300">
    <property type="entry name" value="P450, PUTATIVE (EUROFUNG)-RELATED-RELATED"/>
    <property type="match status" value="1"/>
</dbReference>
<evidence type="ECO:0000256" key="8">
    <source>
        <dbReference type="PIRSR" id="PIRSR602401-1"/>
    </source>
</evidence>
<dbReference type="InterPro" id="IPR002401">
    <property type="entry name" value="Cyt_P450_E_grp-I"/>
</dbReference>
<dbReference type="GO" id="GO:0020037">
    <property type="term" value="F:heme binding"/>
    <property type="evidence" value="ECO:0007669"/>
    <property type="project" value="InterPro"/>
</dbReference>
<feature type="binding site" description="axial binding residue" evidence="8">
    <location>
        <position position="355"/>
    </location>
    <ligand>
        <name>heme</name>
        <dbReference type="ChEBI" id="CHEBI:30413"/>
    </ligand>
    <ligandPart>
        <name>Fe</name>
        <dbReference type="ChEBI" id="CHEBI:18248"/>
    </ligandPart>
</feature>
<dbReference type="eggNOG" id="KOG0156">
    <property type="taxonomic scope" value="Eukaryota"/>
</dbReference>
<dbReference type="GO" id="GO:0016705">
    <property type="term" value="F:oxidoreductase activity, acting on paired donors, with incorporation or reduction of molecular oxygen"/>
    <property type="evidence" value="ECO:0007669"/>
    <property type="project" value="InterPro"/>
</dbReference>
<dbReference type="GO" id="GO:0005506">
    <property type="term" value="F:iron ion binding"/>
    <property type="evidence" value="ECO:0007669"/>
    <property type="project" value="InterPro"/>
</dbReference>
<evidence type="ECO:0000256" key="3">
    <source>
        <dbReference type="ARBA" id="ARBA00022617"/>
    </source>
</evidence>
<dbReference type="HOGENOM" id="CLU_001570_2_3_1"/>
<dbReference type="PRINTS" id="PR00385">
    <property type="entry name" value="P450"/>
</dbReference>
<dbReference type="RefSeq" id="XP_002484868.1">
    <property type="nucleotide sequence ID" value="XM_002484823.1"/>
</dbReference>
<dbReference type="PANTHER" id="PTHR46300:SF7">
    <property type="entry name" value="P450, PUTATIVE (EUROFUNG)-RELATED"/>
    <property type="match status" value="1"/>
</dbReference>
<comment type="cofactor">
    <cofactor evidence="1 8">
        <name>heme</name>
        <dbReference type="ChEBI" id="CHEBI:30413"/>
    </cofactor>
</comment>
<dbReference type="VEuPathDB" id="FungiDB:TSTA_043850"/>
<dbReference type="InterPro" id="IPR050364">
    <property type="entry name" value="Cytochrome_P450_fung"/>
</dbReference>
<sequence>MLLLALIAVLGTIFLDLYYQMKNKSNLHPGPKGLPIVGNIMDLPPKGLPEYQHWLKFKDTYGPISSVTDVESRRFLLRILEDPAYLIAHIKTETGAIILQIVYGYSIEPQTADPLVLLTECMMHNLSVALLPMYWAVDIFPILKYIPEGLPGAVFERVARKWNEINRMVIDIPYTFVQQQMANGSQRPSYVASSIEQHGRMNEDEEEAIKETAALMYPGGVDTTVSSVSSFILAMMLFPSVQRKAQAEIDSIIGGGRLPQFEDREKLPYVNALIKETVRWLPVVSLGVTHITDEEINYKGVRIPKGAYLLPMVWWFLHDPQVYPNHSSFDPERFLKPRNEPDPATEAFGYGRSICPGRFLADENLFLTISRLLTVFDITKAADENGKEIEPEIDITPGIISHPLRFPYCIKASSTQSVDIIRSVEKDHPWKKGDAHLLNGSLNGSLFSRLWSRE</sequence>
<dbReference type="PRINTS" id="PR00463">
    <property type="entry name" value="EP450I"/>
</dbReference>
<keyword evidence="10" id="KW-1185">Reference proteome</keyword>
<keyword evidence="7" id="KW-0503">Monooxygenase</keyword>
<dbReference type="CDD" id="cd11065">
    <property type="entry name" value="CYP64-like"/>
    <property type="match status" value="1"/>
</dbReference>
<protein>
    <submittedName>
        <fullName evidence="9">Cytochrome P450, putative</fullName>
    </submittedName>
</protein>
<dbReference type="SUPFAM" id="SSF48264">
    <property type="entry name" value="Cytochrome P450"/>
    <property type="match status" value="1"/>
</dbReference>
<evidence type="ECO:0000256" key="4">
    <source>
        <dbReference type="ARBA" id="ARBA00022723"/>
    </source>
</evidence>
<comment type="similarity">
    <text evidence="2">Belongs to the cytochrome P450 family.</text>
</comment>
<reference evidence="10" key="1">
    <citation type="journal article" date="2015" name="Genome Announc.">
        <title>Genome sequence of the AIDS-associated pathogen Penicillium marneffei (ATCC18224) and its near taxonomic relative Talaromyces stipitatus (ATCC10500).</title>
        <authorList>
            <person name="Nierman W.C."/>
            <person name="Fedorova-Abrams N.D."/>
            <person name="Andrianopoulos A."/>
        </authorList>
    </citation>
    <scope>NUCLEOTIDE SEQUENCE [LARGE SCALE GENOMIC DNA]</scope>
    <source>
        <strain evidence="10">ATCC 10500 / CBS 375.48 / QM 6759 / NRRL 1006</strain>
    </source>
</reference>
<dbReference type="InterPro" id="IPR001128">
    <property type="entry name" value="Cyt_P450"/>
</dbReference>
<keyword evidence="3 8" id="KW-0349">Heme</keyword>
<evidence type="ECO:0000256" key="6">
    <source>
        <dbReference type="ARBA" id="ARBA00023004"/>
    </source>
</evidence>
<organism evidence="9 10">
    <name type="scientific">Talaromyces stipitatus (strain ATCC 10500 / CBS 375.48 / QM 6759 / NRRL 1006)</name>
    <name type="common">Penicillium stipitatum</name>
    <dbReference type="NCBI Taxonomy" id="441959"/>
    <lineage>
        <taxon>Eukaryota</taxon>
        <taxon>Fungi</taxon>
        <taxon>Dikarya</taxon>
        <taxon>Ascomycota</taxon>
        <taxon>Pezizomycotina</taxon>
        <taxon>Eurotiomycetes</taxon>
        <taxon>Eurotiomycetidae</taxon>
        <taxon>Eurotiales</taxon>
        <taxon>Trichocomaceae</taxon>
        <taxon>Talaromyces</taxon>
        <taxon>Talaromyces sect. Talaromyces</taxon>
    </lineage>
</organism>
<dbReference type="OMA" id="QHWLKFK"/>
<dbReference type="OrthoDB" id="2789670at2759"/>
<evidence type="ECO:0000256" key="1">
    <source>
        <dbReference type="ARBA" id="ARBA00001971"/>
    </source>
</evidence>
<evidence type="ECO:0000256" key="7">
    <source>
        <dbReference type="ARBA" id="ARBA00023033"/>
    </source>
</evidence>
<dbReference type="InterPro" id="IPR036396">
    <property type="entry name" value="Cyt_P450_sf"/>
</dbReference>
<evidence type="ECO:0000313" key="9">
    <source>
        <dbReference type="EMBL" id="EED14915.1"/>
    </source>
</evidence>
<dbReference type="Gene3D" id="1.10.630.10">
    <property type="entry name" value="Cytochrome P450"/>
    <property type="match status" value="1"/>
</dbReference>
<dbReference type="GeneID" id="8097893"/>
<evidence type="ECO:0000256" key="5">
    <source>
        <dbReference type="ARBA" id="ARBA00023002"/>
    </source>
</evidence>
<evidence type="ECO:0000313" key="10">
    <source>
        <dbReference type="Proteomes" id="UP000001745"/>
    </source>
</evidence>